<evidence type="ECO:0000313" key="1">
    <source>
        <dbReference type="EMBL" id="GFS64838.1"/>
    </source>
</evidence>
<dbReference type="AlphaFoldDB" id="A0A8X6JX08"/>
<evidence type="ECO:0000313" key="2">
    <source>
        <dbReference type="Proteomes" id="UP000887013"/>
    </source>
</evidence>
<gene>
    <name evidence="1" type="ORF">NPIL_557561</name>
</gene>
<name>A0A8X6JX08_NEPPI</name>
<accession>A0A8X6JX08</accession>
<reference evidence="1" key="1">
    <citation type="submission" date="2020-08" db="EMBL/GenBank/DDBJ databases">
        <title>Multicomponent nature underlies the extraordinary mechanical properties of spider dragline silk.</title>
        <authorList>
            <person name="Kono N."/>
            <person name="Nakamura H."/>
            <person name="Mori M."/>
            <person name="Yoshida Y."/>
            <person name="Ohtoshi R."/>
            <person name="Malay A.D."/>
            <person name="Moran D.A.P."/>
            <person name="Tomita M."/>
            <person name="Numata K."/>
            <person name="Arakawa K."/>
        </authorList>
    </citation>
    <scope>NUCLEOTIDE SEQUENCE</scope>
</reference>
<organism evidence="1 2">
    <name type="scientific">Nephila pilipes</name>
    <name type="common">Giant wood spider</name>
    <name type="synonym">Nephila maculata</name>
    <dbReference type="NCBI Taxonomy" id="299642"/>
    <lineage>
        <taxon>Eukaryota</taxon>
        <taxon>Metazoa</taxon>
        <taxon>Ecdysozoa</taxon>
        <taxon>Arthropoda</taxon>
        <taxon>Chelicerata</taxon>
        <taxon>Arachnida</taxon>
        <taxon>Araneae</taxon>
        <taxon>Araneomorphae</taxon>
        <taxon>Entelegynae</taxon>
        <taxon>Araneoidea</taxon>
        <taxon>Nephilidae</taxon>
        <taxon>Nephila</taxon>
    </lineage>
</organism>
<dbReference type="EMBL" id="BMAW01048227">
    <property type="protein sequence ID" value="GFS64838.1"/>
    <property type="molecule type" value="Genomic_DNA"/>
</dbReference>
<proteinExistence type="predicted"/>
<dbReference type="Proteomes" id="UP000887013">
    <property type="component" value="Unassembled WGS sequence"/>
</dbReference>
<comment type="caution">
    <text evidence="1">The sequence shown here is derived from an EMBL/GenBank/DDBJ whole genome shotgun (WGS) entry which is preliminary data.</text>
</comment>
<keyword evidence="2" id="KW-1185">Reference proteome</keyword>
<sequence length="162" mass="19091">MNRNYTETSGNDLFNNTQRQRIRRMIDFAESKLSFFKFADEQHRQLSALLESYRRTRDEMLNMGFILWTNEPFDNVQAQTAEIGALLIKAEPFLTDFWVQIGKLIKFPMSDRSDMYISFEKRCLRTLERNLCELVALVDDTLAHCARLSNSCRIFLINGILY</sequence>
<protein>
    <submittedName>
        <fullName evidence="1">Uncharacterized protein</fullName>
    </submittedName>
</protein>